<evidence type="ECO:0000313" key="3">
    <source>
        <dbReference type="Proteomes" id="UP001328107"/>
    </source>
</evidence>
<evidence type="ECO:0000313" key="2">
    <source>
        <dbReference type="EMBL" id="GMR55466.1"/>
    </source>
</evidence>
<keyword evidence="3" id="KW-1185">Reference proteome</keyword>
<dbReference type="EMBL" id="BTRK01000005">
    <property type="protein sequence ID" value="GMR55466.1"/>
    <property type="molecule type" value="Genomic_DNA"/>
</dbReference>
<keyword evidence="1" id="KW-0472">Membrane</keyword>
<comment type="caution">
    <text evidence="2">The sequence shown here is derived from an EMBL/GenBank/DDBJ whole genome shotgun (WGS) entry which is preliminary data.</text>
</comment>
<protein>
    <submittedName>
        <fullName evidence="2">Uncharacterized protein</fullName>
    </submittedName>
</protein>
<sequence>MSPIRRTREAHHDNFSLVLVLTGGTAYGVNWACEVGLAEYGKYLVYVKMAAYASLQTAYFGLNTRTFSVFLIPFFIGFLIYTAIGFPLAMQYGILFN</sequence>
<keyword evidence="1" id="KW-1133">Transmembrane helix</keyword>
<dbReference type="AlphaFoldDB" id="A0AAN5D320"/>
<keyword evidence="1" id="KW-0812">Transmembrane</keyword>
<accession>A0AAN5D320</accession>
<dbReference type="Proteomes" id="UP001328107">
    <property type="component" value="Unassembled WGS sequence"/>
</dbReference>
<name>A0AAN5D320_9BILA</name>
<organism evidence="2 3">
    <name type="scientific">Pristionchus mayeri</name>
    <dbReference type="NCBI Taxonomy" id="1317129"/>
    <lineage>
        <taxon>Eukaryota</taxon>
        <taxon>Metazoa</taxon>
        <taxon>Ecdysozoa</taxon>
        <taxon>Nematoda</taxon>
        <taxon>Chromadorea</taxon>
        <taxon>Rhabditida</taxon>
        <taxon>Rhabditina</taxon>
        <taxon>Diplogasteromorpha</taxon>
        <taxon>Diplogasteroidea</taxon>
        <taxon>Neodiplogasteridae</taxon>
        <taxon>Pristionchus</taxon>
    </lineage>
</organism>
<feature type="non-terminal residue" evidence="2">
    <location>
        <position position="97"/>
    </location>
</feature>
<gene>
    <name evidence="2" type="ORF">PMAYCL1PPCAC_25661</name>
</gene>
<proteinExistence type="predicted"/>
<evidence type="ECO:0000256" key="1">
    <source>
        <dbReference type="SAM" id="Phobius"/>
    </source>
</evidence>
<feature type="transmembrane region" description="Helical" evidence="1">
    <location>
        <begin position="69"/>
        <end position="94"/>
    </location>
</feature>
<reference evidence="3" key="1">
    <citation type="submission" date="2022-10" db="EMBL/GenBank/DDBJ databases">
        <title>Genome assembly of Pristionchus species.</title>
        <authorList>
            <person name="Yoshida K."/>
            <person name="Sommer R.J."/>
        </authorList>
    </citation>
    <scope>NUCLEOTIDE SEQUENCE [LARGE SCALE GENOMIC DNA]</scope>
    <source>
        <strain evidence="3">RS5460</strain>
    </source>
</reference>